<dbReference type="InterPro" id="IPR003661">
    <property type="entry name" value="HisK_dim/P_dom"/>
</dbReference>
<dbReference type="CDD" id="cd00082">
    <property type="entry name" value="HisKA"/>
    <property type="match status" value="1"/>
</dbReference>
<dbReference type="InterPro" id="IPR005467">
    <property type="entry name" value="His_kinase_dom"/>
</dbReference>
<dbReference type="PANTHER" id="PTHR43065:SF29">
    <property type="entry name" value="SENSOR PROTEIN KINASE FLES"/>
    <property type="match status" value="1"/>
</dbReference>
<dbReference type="AlphaFoldDB" id="A0A378JLG4"/>
<dbReference type="Proteomes" id="UP000254794">
    <property type="component" value="Unassembled WGS sequence"/>
</dbReference>
<dbReference type="Gene3D" id="3.30.565.10">
    <property type="entry name" value="Histidine kinase-like ATPase, C-terminal domain"/>
    <property type="match status" value="1"/>
</dbReference>
<dbReference type="SMART" id="SM00387">
    <property type="entry name" value="HATPase_c"/>
    <property type="match status" value="1"/>
</dbReference>
<feature type="domain" description="Histidine kinase" evidence="4">
    <location>
        <begin position="116"/>
        <end position="320"/>
    </location>
</feature>
<dbReference type="EMBL" id="UGOD01000001">
    <property type="protein sequence ID" value="STX51917.1"/>
    <property type="molecule type" value="Genomic_DNA"/>
</dbReference>
<evidence type="ECO:0000256" key="1">
    <source>
        <dbReference type="ARBA" id="ARBA00000085"/>
    </source>
</evidence>
<comment type="catalytic activity">
    <reaction evidence="1">
        <text>ATP + protein L-histidine = ADP + protein N-phospho-L-histidine.</text>
        <dbReference type="EC" id="2.7.13.3"/>
    </reaction>
</comment>
<dbReference type="SUPFAM" id="SSF47384">
    <property type="entry name" value="Homodimeric domain of signal transducing histidine kinase"/>
    <property type="match status" value="1"/>
</dbReference>
<dbReference type="Pfam" id="PF02518">
    <property type="entry name" value="HATPase_c"/>
    <property type="match status" value="1"/>
</dbReference>
<dbReference type="RefSeq" id="WP_115331518.1">
    <property type="nucleotide sequence ID" value="NZ_CAAAHP010000002.1"/>
</dbReference>
<accession>A0A378JLG4</accession>
<keyword evidence="5" id="KW-0418">Kinase</keyword>
<dbReference type="InterPro" id="IPR004358">
    <property type="entry name" value="Sig_transdc_His_kin-like_C"/>
</dbReference>
<keyword evidence="5" id="KW-0808">Transferase</keyword>
<dbReference type="SMART" id="SM00388">
    <property type="entry name" value="HisKA"/>
    <property type="match status" value="1"/>
</dbReference>
<evidence type="ECO:0000259" key="4">
    <source>
        <dbReference type="PROSITE" id="PS50109"/>
    </source>
</evidence>
<organism evidence="5 6">
    <name type="scientific">Legionella busanensis</name>
    <dbReference type="NCBI Taxonomy" id="190655"/>
    <lineage>
        <taxon>Bacteria</taxon>
        <taxon>Pseudomonadati</taxon>
        <taxon>Pseudomonadota</taxon>
        <taxon>Gammaproteobacteria</taxon>
        <taxon>Legionellales</taxon>
        <taxon>Legionellaceae</taxon>
        <taxon>Legionella</taxon>
    </lineage>
</organism>
<dbReference type="SUPFAM" id="SSF55874">
    <property type="entry name" value="ATPase domain of HSP90 chaperone/DNA topoisomerase II/histidine kinase"/>
    <property type="match status" value="1"/>
</dbReference>
<evidence type="ECO:0000256" key="3">
    <source>
        <dbReference type="ARBA" id="ARBA00022553"/>
    </source>
</evidence>
<name>A0A378JLG4_9GAMM</name>
<dbReference type="InterPro" id="IPR036097">
    <property type="entry name" value="HisK_dim/P_sf"/>
</dbReference>
<dbReference type="InterPro" id="IPR003594">
    <property type="entry name" value="HATPase_dom"/>
</dbReference>
<dbReference type="OrthoDB" id="9776727at2"/>
<dbReference type="GO" id="GO:0000155">
    <property type="term" value="F:phosphorelay sensor kinase activity"/>
    <property type="evidence" value="ECO:0007669"/>
    <property type="project" value="InterPro"/>
</dbReference>
<evidence type="ECO:0000313" key="6">
    <source>
        <dbReference type="Proteomes" id="UP000254794"/>
    </source>
</evidence>
<dbReference type="Gene3D" id="1.10.287.130">
    <property type="match status" value="1"/>
</dbReference>
<keyword evidence="6" id="KW-1185">Reference proteome</keyword>
<evidence type="ECO:0000313" key="5">
    <source>
        <dbReference type="EMBL" id="STX51917.1"/>
    </source>
</evidence>
<reference evidence="5 6" key="1">
    <citation type="submission" date="2018-06" db="EMBL/GenBank/DDBJ databases">
        <authorList>
            <consortium name="Pathogen Informatics"/>
            <person name="Doyle S."/>
        </authorList>
    </citation>
    <scope>NUCLEOTIDE SEQUENCE [LARGE SCALE GENOMIC DNA]</scope>
    <source>
        <strain evidence="5 6">NCTC13316</strain>
    </source>
</reference>
<dbReference type="Pfam" id="PF00512">
    <property type="entry name" value="HisKA"/>
    <property type="match status" value="1"/>
</dbReference>
<sequence>MNNLHHEICQRLPCGLVVINAQGVVIWFNHIAKDLLGNELEGAIWLDVIKRSFAPKEDDGYEVSLVDGRRISVAISSLNSLPGELVTLTDLTTTRQYEEEKAEYGRFLALGRMTAQLAHQIRTPLSSAMLYTEHLLNATKTQEERTAKWIMSIQACHASIEKQVQNLLSFARGEAIELANVSLVEWGKELERRIDSLSISPAIKLVIDNQLQRGSYCLHTESLIGAVLNLVTNAIQAGASCIYVTLSYLNNNLKIAINDNGCGMTESVKAQAFAPFFTTKAEGTGLGLAVVKAVVKAHHGDISLESSPGQGCCINISLTQ</sequence>
<dbReference type="EC" id="2.7.13.3" evidence="2"/>
<dbReference type="PROSITE" id="PS50109">
    <property type="entry name" value="HIS_KIN"/>
    <property type="match status" value="1"/>
</dbReference>
<proteinExistence type="predicted"/>
<dbReference type="PANTHER" id="PTHR43065">
    <property type="entry name" value="SENSOR HISTIDINE KINASE"/>
    <property type="match status" value="1"/>
</dbReference>
<gene>
    <name evidence="5" type="primary">fleS</name>
    <name evidence="5" type="ORF">NCTC13316_02020</name>
</gene>
<protein>
    <recommendedName>
        <fullName evidence="2">histidine kinase</fullName>
        <ecNumber evidence="2">2.7.13.3</ecNumber>
    </recommendedName>
</protein>
<evidence type="ECO:0000256" key="2">
    <source>
        <dbReference type="ARBA" id="ARBA00012438"/>
    </source>
</evidence>
<keyword evidence="3" id="KW-0597">Phosphoprotein</keyword>
<dbReference type="PRINTS" id="PR00344">
    <property type="entry name" value="BCTRLSENSOR"/>
</dbReference>
<dbReference type="InterPro" id="IPR036890">
    <property type="entry name" value="HATPase_C_sf"/>
</dbReference>